<proteinExistence type="predicted"/>
<name>A0A6J7GU16_9ZZZZ</name>
<gene>
    <name evidence="1" type="ORF">UFOPK3587_00918</name>
</gene>
<reference evidence="1" key="1">
    <citation type="submission" date="2020-05" db="EMBL/GenBank/DDBJ databases">
        <authorList>
            <person name="Chiriac C."/>
            <person name="Salcher M."/>
            <person name="Ghai R."/>
            <person name="Kavagutti S V."/>
        </authorList>
    </citation>
    <scope>NUCLEOTIDE SEQUENCE</scope>
</reference>
<organism evidence="1">
    <name type="scientific">freshwater metagenome</name>
    <dbReference type="NCBI Taxonomy" id="449393"/>
    <lineage>
        <taxon>unclassified sequences</taxon>
        <taxon>metagenomes</taxon>
        <taxon>ecological metagenomes</taxon>
    </lineage>
</organism>
<sequence length="42" mass="4265">MTASSVGSIDVKPCFICSVIAATVALGECPVIEPVSPKQKST</sequence>
<accession>A0A6J7GU16</accession>
<protein>
    <submittedName>
        <fullName evidence="1">Unannotated protein</fullName>
    </submittedName>
</protein>
<dbReference type="AlphaFoldDB" id="A0A6J7GU16"/>
<evidence type="ECO:0000313" key="1">
    <source>
        <dbReference type="EMBL" id="CAB4908175.1"/>
    </source>
</evidence>
<dbReference type="EMBL" id="CAFBMN010000068">
    <property type="protein sequence ID" value="CAB4908175.1"/>
    <property type="molecule type" value="Genomic_DNA"/>
</dbReference>